<dbReference type="InterPro" id="IPR036046">
    <property type="entry name" value="Acylphosphatase-like_dom_sf"/>
</dbReference>
<reference evidence="2 3" key="1">
    <citation type="submission" date="2016-10" db="EMBL/GenBank/DDBJ databases">
        <authorList>
            <person name="de Groot N.N."/>
        </authorList>
    </citation>
    <scope>NUCLEOTIDE SEQUENCE [LARGE SCALE GENOMIC DNA]</scope>
    <source>
        <strain evidence="2 3">47C3B</strain>
    </source>
</reference>
<dbReference type="GO" id="GO:0009882">
    <property type="term" value="F:blue light photoreceptor activity"/>
    <property type="evidence" value="ECO:0007669"/>
    <property type="project" value="InterPro"/>
</dbReference>
<dbReference type="Proteomes" id="UP000199072">
    <property type="component" value="Unassembled WGS sequence"/>
</dbReference>
<organism evidence="2 3">
    <name type="scientific">Mucilaginibacter pineti</name>
    <dbReference type="NCBI Taxonomy" id="1391627"/>
    <lineage>
        <taxon>Bacteria</taxon>
        <taxon>Pseudomonadati</taxon>
        <taxon>Bacteroidota</taxon>
        <taxon>Sphingobacteriia</taxon>
        <taxon>Sphingobacteriales</taxon>
        <taxon>Sphingobacteriaceae</taxon>
        <taxon>Mucilaginibacter</taxon>
    </lineage>
</organism>
<dbReference type="STRING" id="1391627.SAMN05216464_111122"/>
<dbReference type="GO" id="GO:0071949">
    <property type="term" value="F:FAD binding"/>
    <property type="evidence" value="ECO:0007669"/>
    <property type="project" value="InterPro"/>
</dbReference>
<dbReference type="Gene3D" id="3.30.70.100">
    <property type="match status" value="1"/>
</dbReference>
<evidence type="ECO:0000313" key="2">
    <source>
        <dbReference type="EMBL" id="SDE96965.1"/>
    </source>
</evidence>
<keyword evidence="3" id="KW-1185">Reference proteome</keyword>
<dbReference type="SMART" id="SM01034">
    <property type="entry name" value="BLUF"/>
    <property type="match status" value="1"/>
</dbReference>
<dbReference type="PROSITE" id="PS50925">
    <property type="entry name" value="BLUF"/>
    <property type="match status" value="1"/>
</dbReference>
<dbReference type="OrthoDB" id="1122028at2"/>
<dbReference type="EMBL" id="FNAI01000011">
    <property type="protein sequence ID" value="SDE96965.1"/>
    <property type="molecule type" value="Genomic_DNA"/>
</dbReference>
<sequence length="146" mass="17073">MTEEKLTLLLKQSRQKNSKQAITGLLLYMEGRFLDRMEGRFIQLLEGQETAVRDMYAQISTDDRHRNILLLNTGNCTERNFPDWTMGFRSPDLHLNETLAGFLQLDDIFGVERVHPRPAGLLNYFRSFYEINQVDGLTRRHLSTRP</sequence>
<dbReference type="AlphaFoldDB" id="A0A1G7H9B0"/>
<feature type="domain" description="BLUF" evidence="1">
    <location>
        <begin position="1"/>
        <end position="87"/>
    </location>
</feature>
<name>A0A1G7H9B0_9SPHI</name>
<dbReference type="InterPro" id="IPR007024">
    <property type="entry name" value="BLUF_domain"/>
</dbReference>
<evidence type="ECO:0000313" key="3">
    <source>
        <dbReference type="Proteomes" id="UP000199072"/>
    </source>
</evidence>
<protein>
    <submittedName>
        <fullName evidence="2">Sensors of blue-light using FAD</fullName>
    </submittedName>
</protein>
<dbReference type="Pfam" id="PF04940">
    <property type="entry name" value="BLUF"/>
    <property type="match status" value="1"/>
</dbReference>
<evidence type="ECO:0000259" key="1">
    <source>
        <dbReference type="PROSITE" id="PS50925"/>
    </source>
</evidence>
<proteinExistence type="predicted"/>
<gene>
    <name evidence="2" type="ORF">SAMN05216464_111122</name>
</gene>
<dbReference type="SUPFAM" id="SSF54975">
    <property type="entry name" value="Acylphosphatase/BLUF domain-like"/>
    <property type="match status" value="1"/>
</dbReference>
<accession>A0A1G7H9B0</accession>